<reference evidence="1" key="2">
    <citation type="submission" date="2021-04" db="EMBL/GenBank/DDBJ databases">
        <authorList>
            <person name="Gilroy R."/>
        </authorList>
    </citation>
    <scope>NUCLEOTIDE SEQUENCE</scope>
    <source>
        <strain evidence="1">CHK33-7979</strain>
    </source>
</reference>
<gene>
    <name evidence="1" type="ORF">H9826_09840</name>
</gene>
<sequence>MRRLWFSLALLTIIFAITVGNSLYLKHLTGSIAQLLEEAQLQAHQEHWDAADSLTHEALQHWQDRELYLYTTLRHADTDEVYTSFREVEGFLHTRELQEYAASNARLIARLELVASMEQFSLQNLL</sequence>
<dbReference type="AlphaFoldDB" id="A0A9D1Z572"/>
<organism evidence="1 2">
    <name type="scientific">Candidatus Intestinimonas merdavium</name>
    <dbReference type="NCBI Taxonomy" id="2838622"/>
    <lineage>
        <taxon>Bacteria</taxon>
        <taxon>Bacillati</taxon>
        <taxon>Bacillota</taxon>
        <taxon>Clostridia</taxon>
        <taxon>Eubacteriales</taxon>
        <taxon>Intestinimonas</taxon>
    </lineage>
</organism>
<dbReference type="InterPro" id="IPR025373">
    <property type="entry name" value="DUF4363"/>
</dbReference>
<evidence type="ECO:0000313" key="2">
    <source>
        <dbReference type="Proteomes" id="UP000886824"/>
    </source>
</evidence>
<name>A0A9D1Z572_9FIRM</name>
<comment type="caution">
    <text evidence="1">The sequence shown here is derived from an EMBL/GenBank/DDBJ whole genome shotgun (WGS) entry which is preliminary data.</text>
</comment>
<accession>A0A9D1Z572</accession>
<proteinExistence type="predicted"/>
<dbReference type="Pfam" id="PF14276">
    <property type="entry name" value="DUF4363"/>
    <property type="match status" value="1"/>
</dbReference>
<protein>
    <submittedName>
        <fullName evidence="1">DUF4363 family protein</fullName>
    </submittedName>
</protein>
<dbReference type="Proteomes" id="UP000886824">
    <property type="component" value="Unassembled WGS sequence"/>
</dbReference>
<dbReference type="EMBL" id="DXCX01000100">
    <property type="protein sequence ID" value="HIY74253.1"/>
    <property type="molecule type" value="Genomic_DNA"/>
</dbReference>
<reference evidence="1" key="1">
    <citation type="journal article" date="2021" name="PeerJ">
        <title>Extensive microbial diversity within the chicken gut microbiome revealed by metagenomics and culture.</title>
        <authorList>
            <person name="Gilroy R."/>
            <person name="Ravi A."/>
            <person name="Getino M."/>
            <person name="Pursley I."/>
            <person name="Horton D.L."/>
            <person name="Alikhan N.F."/>
            <person name="Baker D."/>
            <person name="Gharbi K."/>
            <person name="Hall N."/>
            <person name="Watson M."/>
            <person name="Adriaenssens E.M."/>
            <person name="Foster-Nyarko E."/>
            <person name="Jarju S."/>
            <person name="Secka A."/>
            <person name="Antonio M."/>
            <person name="Oren A."/>
            <person name="Chaudhuri R.R."/>
            <person name="La Ragione R."/>
            <person name="Hildebrand F."/>
            <person name="Pallen M.J."/>
        </authorList>
    </citation>
    <scope>NUCLEOTIDE SEQUENCE</scope>
    <source>
        <strain evidence="1">CHK33-7979</strain>
    </source>
</reference>
<evidence type="ECO:0000313" key="1">
    <source>
        <dbReference type="EMBL" id="HIY74253.1"/>
    </source>
</evidence>